<dbReference type="PROSITE" id="PS00134">
    <property type="entry name" value="TRYPSIN_HIS"/>
    <property type="match status" value="1"/>
</dbReference>
<evidence type="ECO:0000313" key="2">
    <source>
        <dbReference type="EMBL" id="GGO86937.1"/>
    </source>
</evidence>
<accession>A0A918DXH4</accession>
<reference evidence="2 3" key="1">
    <citation type="journal article" date="2014" name="Int. J. Syst. Evol. Microbiol.">
        <title>Complete genome sequence of Corynebacterium casei LMG S-19264T (=DSM 44701T), isolated from a smear-ripened cheese.</title>
        <authorList>
            <consortium name="US DOE Joint Genome Institute (JGI-PGF)"/>
            <person name="Walter F."/>
            <person name="Albersmeier A."/>
            <person name="Kalinowski J."/>
            <person name="Ruckert C."/>
        </authorList>
    </citation>
    <scope>NUCLEOTIDE SEQUENCE [LARGE SCALE GENOMIC DNA]</scope>
    <source>
        <strain evidence="2 3">CGMCC 1.7286</strain>
    </source>
</reference>
<dbReference type="SUPFAM" id="SSF50494">
    <property type="entry name" value="Trypsin-like serine proteases"/>
    <property type="match status" value="1"/>
</dbReference>
<dbReference type="InterPro" id="IPR013783">
    <property type="entry name" value="Ig-like_fold"/>
</dbReference>
<dbReference type="EMBL" id="BMLT01000011">
    <property type="protein sequence ID" value="GGO86937.1"/>
    <property type="molecule type" value="Genomic_DNA"/>
</dbReference>
<keyword evidence="1" id="KW-0732">Signal</keyword>
<dbReference type="InterPro" id="IPR043504">
    <property type="entry name" value="Peptidase_S1_PA_chymotrypsin"/>
</dbReference>
<dbReference type="AlphaFoldDB" id="A0A918DXH4"/>
<dbReference type="RefSeq" id="WP_229722018.1">
    <property type="nucleotide sequence ID" value="NZ_BMLT01000011.1"/>
</dbReference>
<keyword evidence="3" id="KW-1185">Reference proteome</keyword>
<dbReference type="PANTHER" id="PTHR15462">
    <property type="entry name" value="SERINE PROTEASE"/>
    <property type="match status" value="1"/>
</dbReference>
<dbReference type="Gene3D" id="2.60.40.10">
    <property type="entry name" value="Immunoglobulins"/>
    <property type="match status" value="1"/>
</dbReference>
<sequence length="487" mass="50235">MTLGSATVAQAAPNPAAENARARMIDHWTPDRRAAAIPRDLVIDPRGLGYLKMPDGSLRPYGHQTAADATLRKGPPGSGDTDGPVISSMDPAAGDTIGDAKTFKATVTDAGSGVKSVNFVIQYPGNGPTQSFAAGPGGGDTWSVPLSGFSDGDWAWWVEAKDAAGKGGNSTQSPSVAFHVDTAGGGGTGGDGSGGSEVITNSPWLNDGFDGGAIQSAAGRIYFEMLSTRRVRGKIVEDWAGYVCSGTVVDDSNTADRSVILTAAHCVYDDVNKAFARHVLFIPNQDGTSVAGTDTDCSNDPLGCWAPAFGVVDVNWTQESFPANIPWDYAFYVVSDTGAHDGASAPSDSLESSAGALAINFGVPAFDLDGSTDRTHALGYSYSDDPNFMYCAEDMTVESGYGDWWLPSCGLSGGASGGPWVQPMNESSGSGPIISVNSWGYTNQPGMAGPVLNGTSAECIFNAARTEDFAFHADAVDGDAGAAVDCP</sequence>
<comment type="caution">
    <text evidence="2">The sequence shown here is derived from an EMBL/GenBank/DDBJ whole genome shotgun (WGS) entry which is preliminary data.</text>
</comment>
<dbReference type="PANTHER" id="PTHR15462:SF19">
    <property type="entry name" value="PEPTIDASE S1 DOMAIN-CONTAINING PROTEIN"/>
    <property type="match status" value="1"/>
</dbReference>
<gene>
    <name evidence="2" type="ORF">GCM10011348_38990</name>
</gene>
<dbReference type="Gene3D" id="2.40.10.10">
    <property type="entry name" value="Trypsin-like serine proteases"/>
    <property type="match status" value="2"/>
</dbReference>
<dbReference type="GO" id="GO:0006508">
    <property type="term" value="P:proteolysis"/>
    <property type="evidence" value="ECO:0007669"/>
    <property type="project" value="InterPro"/>
</dbReference>
<evidence type="ECO:0000256" key="1">
    <source>
        <dbReference type="ARBA" id="ARBA00022729"/>
    </source>
</evidence>
<evidence type="ECO:0000313" key="3">
    <source>
        <dbReference type="Proteomes" id="UP000599578"/>
    </source>
</evidence>
<organism evidence="2 3">
    <name type="scientific">Marinobacterium nitratireducens</name>
    <dbReference type="NCBI Taxonomy" id="518897"/>
    <lineage>
        <taxon>Bacteria</taxon>
        <taxon>Pseudomonadati</taxon>
        <taxon>Pseudomonadota</taxon>
        <taxon>Gammaproteobacteria</taxon>
        <taxon>Oceanospirillales</taxon>
        <taxon>Oceanospirillaceae</taxon>
        <taxon>Marinobacterium</taxon>
    </lineage>
</organism>
<dbReference type="Proteomes" id="UP000599578">
    <property type="component" value="Unassembled WGS sequence"/>
</dbReference>
<dbReference type="InterPro" id="IPR009003">
    <property type="entry name" value="Peptidase_S1_PA"/>
</dbReference>
<proteinExistence type="predicted"/>
<protein>
    <submittedName>
        <fullName evidence="2">Uncharacterized protein</fullName>
    </submittedName>
</protein>
<dbReference type="GO" id="GO:0004252">
    <property type="term" value="F:serine-type endopeptidase activity"/>
    <property type="evidence" value="ECO:0007669"/>
    <property type="project" value="InterPro"/>
</dbReference>
<name>A0A918DXH4_9GAMM</name>
<dbReference type="InterPro" id="IPR018114">
    <property type="entry name" value="TRYPSIN_HIS"/>
</dbReference>
<dbReference type="InterPro" id="IPR050966">
    <property type="entry name" value="Glutamyl_endopeptidase"/>
</dbReference>